<proteinExistence type="predicted"/>
<dbReference type="PANTHER" id="PTHR30329">
    <property type="entry name" value="STATOR ELEMENT OF FLAGELLAR MOTOR COMPLEX"/>
    <property type="match status" value="1"/>
</dbReference>
<evidence type="ECO:0000259" key="3">
    <source>
        <dbReference type="PROSITE" id="PS51123"/>
    </source>
</evidence>
<dbReference type="CDD" id="cd07185">
    <property type="entry name" value="OmpA_C-like"/>
    <property type="match status" value="1"/>
</dbReference>
<evidence type="ECO:0000256" key="2">
    <source>
        <dbReference type="SAM" id="Phobius"/>
    </source>
</evidence>
<reference evidence="4" key="1">
    <citation type="journal article" date="2022" name="Arch. Microbiol.">
        <title>Thiomicrorhabdus immobilis sp. nov., a mesophilic sulfur-oxidizing bacterium isolated from sediment of a brackish lake in northern Japan.</title>
        <authorList>
            <person name="Kojima H."/>
            <person name="Mochizuki J."/>
            <person name="Kanda M."/>
            <person name="Watanabe T."/>
            <person name="Fukui M."/>
        </authorList>
    </citation>
    <scope>NUCLEOTIDE SEQUENCE</scope>
    <source>
        <strain evidence="4">Am19</strain>
    </source>
</reference>
<dbReference type="InterPro" id="IPR050330">
    <property type="entry name" value="Bact_OuterMem_StrucFunc"/>
</dbReference>
<dbReference type="InterPro" id="IPR036737">
    <property type="entry name" value="OmpA-like_sf"/>
</dbReference>
<keyword evidence="2" id="KW-1133">Transmembrane helix</keyword>
<dbReference type="PANTHER" id="PTHR30329:SF21">
    <property type="entry name" value="LIPOPROTEIN YIAD-RELATED"/>
    <property type="match status" value="1"/>
</dbReference>
<dbReference type="InterPro" id="IPR006665">
    <property type="entry name" value="OmpA-like"/>
</dbReference>
<feature type="transmembrane region" description="Helical" evidence="2">
    <location>
        <begin position="40"/>
        <end position="63"/>
    </location>
</feature>
<keyword evidence="2" id="KW-0812">Transmembrane</keyword>
<evidence type="ECO:0000313" key="5">
    <source>
        <dbReference type="Proteomes" id="UP001054820"/>
    </source>
</evidence>
<protein>
    <submittedName>
        <fullName evidence="4">Chemotaxis protein MotB</fullName>
    </submittedName>
</protein>
<feature type="domain" description="OmpA-like" evidence="3">
    <location>
        <begin position="109"/>
        <end position="251"/>
    </location>
</feature>
<accession>A0ABN6CUI9</accession>
<evidence type="ECO:0000313" key="4">
    <source>
        <dbReference type="EMBL" id="BCN92636.1"/>
    </source>
</evidence>
<sequence length="268" mass="30707">MSLLLLSHVLKNKQNKLPGLVSSDIDNESSEVKSIKRNRLWLLTYIALFTSLLAFFILIISLVELEGSTPKRNYQKLVNQLYRDVLYQRNQQAIPWLQVENTLTKGVRLTLPADLVSNSSLFASARAQINPRYLPYLQSVAELLQRLNVDEFRNRNAKLIRGIETPGTKVKFMIRIEGHTDSQPMAASARFKNNVELSTFRAYAMMEWMRIHTGLARDHFAISGYGSFHPLTSNAQEPENRRIEIYLIPQLIDNPAAVAVENELERPR</sequence>
<keyword evidence="5" id="KW-1185">Reference proteome</keyword>
<evidence type="ECO:0000256" key="1">
    <source>
        <dbReference type="PROSITE-ProRule" id="PRU00473"/>
    </source>
</evidence>
<organism evidence="4 5">
    <name type="scientific">Thiomicrorhabdus immobilis</name>
    <dbReference type="NCBI Taxonomy" id="2791037"/>
    <lineage>
        <taxon>Bacteria</taxon>
        <taxon>Pseudomonadati</taxon>
        <taxon>Pseudomonadota</taxon>
        <taxon>Gammaproteobacteria</taxon>
        <taxon>Thiotrichales</taxon>
        <taxon>Piscirickettsiaceae</taxon>
        <taxon>Thiomicrorhabdus</taxon>
    </lineage>
</organism>
<dbReference type="PROSITE" id="PS51123">
    <property type="entry name" value="OMPA_2"/>
    <property type="match status" value="1"/>
</dbReference>
<dbReference type="Pfam" id="PF00691">
    <property type="entry name" value="OmpA"/>
    <property type="match status" value="1"/>
</dbReference>
<dbReference type="Proteomes" id="UP001054820">
    <property type="component" value="Chromosome"/>
</dbReference>
<dbReference type="RefSeq" id="WP_237262459.1">
    <property type="nucleotide sequence ID" value="NZ_AP024202.1"/>
</dbReference>
<name>A0ABN6CUI9_9GAMM</name>
<keyword evidence="1 2" id="KW-0472">Membrane</keyword>
<gene>
    <name evidence="4" type="ORF">THMIRHAM_04210</name>
</gene>
<dbReference type="SUPFAM" id="SSF103088">
    <property type="entry name" value="OmpA-like"/>
    <property type="match status" value="1"/>
</dbReference>
<dbReference type="Gene3D" id="3.30.1330.60">
    <property type="entry name" value="OmpA-like domain"/>
    <property type="match status" value="1"/>
</dbReference>
<dbReference type="EMBL" id="AP024202">
    <property type="protein sequence ID" value="BCN92636.1"/>
    <property type="molecule type" value="Genomic_DNA"/>
</dbReference>